<dbReference type="EMBL" id="JBEGDG010000016">
    <property type="protein sequence ID" value="MEQ6356619.1"/>
    <property type="molecule type" value="Genomic_DNA"/>
</dbReference>
<dbReference type="Proteomes" id="UP001478862">
    <property type="component" value="Unassembled WGS sequence"/>
</dbReference>
<protein>
    <submittedName>
        <fullName evidence="2">Uncharacterized protein</fullName>
    </submittedName>
</protein>
<evidence type="ECO:0000313" key="2">
    <source>
        <dbReference type="EMBL" id="MEQ6356619.1"/>
    </source>
</evidence>
<evidence type="ECO:0000313" key="3">
    <source>
        <dbReference type="Proteomes" id="UP001478862"/>
    </source>
</evidence>
<feature type="region of interest" description="Disordered" evidence="1">
    <location>
        <begin position="1"/>
        <end position="42"/>
    </location>
</feature>
<organism evidence="2 3">
    <name type="scientific">Lysinibacillus zambalensis</name>
    <dbReference type="NCBI Taxonomy" id="3160866"/>
    <lineage>
        <taxon>Bacteria</taxon>
        <taxon>Bacillati</taxon>
        <taxon>Bacillota</taxon>
        <taxon>Bacilli</taxon>
        <taxon>Bacillales</taxon>
        <taxon>Bacillaceae</taxon>
        <taxon>Lysinibacillus</taxon>
    </lineage>
</organism>
<comment type="caution">
    <text evidence="2">The sequence shown here is derived from an EMBL/GenBank/DDBJ whole genome shotgun (WGS) entry which is preliminary data.</text>
</comment>
<keyword evidence="3" id="KW-1185">Reference proteome</keyword>
<proteinExistence type="predicted"/>
<feature type="compositionally biased region" description="Basic and acidic residues" evidence="1">
    <location>
        <begin position="11"/>
        <end position="20"/>
    </location>
</feature>
<reference evidence="2 3" key="1">
    <citation type="submission" date="2024-06" db="EMBL/GenBank/DDBJ databases">
        <title>Lysinibacillus zambalefons sp. nov., a Novel Firmicute Isolated from the Poon Bato Zambales Hyperalkaline Spring.</title>
        <authorList>
            <person name="Aja J.A."/>
            <person name="Lazaro J.E.H."/>
            <person name="Llorin L.D."/>
            <person name="Lim K.R."/>
            <person name="Teodosio J."/>
            <person name="Dalisay D.S."/>
        </authorList>
    </citation>
    <scope>NUCLEOTIDE SEQUENCE [LARGE SCALE GENOMIC DNA]</scope>
    <source>
        <strain evidence="2 3">M3</strain>
    </source>
</reference>
<gene>
    <name evidence="2" type="ORF">ABNX05_18505</name>
</gene>
<evidence type="ECO:0000256" key="1">
    <source>
        <dbReference type="SAM" id="MobiDB-lite"/>
    </source>
</evidence>
<feature type="compositionally biased region" description="Basic and acidic residues" evidence="1">
    <location>
        <begin position="33"/>
        <end position="42"/>
    </location>
</feature>
<feature type="compositionally biased region" description="Polar residues" evidence="1">
    <location>
        <begin position="21"/>
        <end position="30"/>
    </location>
</feature>
<sequence>MEMKAMSNYKGDNKRLKDPSKNQITINIGNTDIHVEQRAEES</sequence>
<name>A0ABV1MXJ4_9BACI</name>
<accession>A0ABV1MXJ4</accession>